<evidence type="ECO:0000313" key="3">
    <source>
        <dbReference type="Proteomes" id="UP000467841"/>
    </source>
</evidence>
<dbReference type="InterPro" id="IPR057499">
    <property type="entry name" value="Kelch_FKB95"/>
</dbReference>
<gene>
    <name evidence="2" type="ORF">MERR_LOCUS47352</name>
</gene>
<dbReference type="InterPro" id="IPR050354">
    <property type="entry name" value="F-box/kelch-repeat_ARATH"/>
</dbReference>
<dbReference type="SUPFAM" id="SSF117281">
    <property type="entry name" value="Kelch motif"/>
    <property type="match status" value="1"/>
</dbReference>
<dbReference type="PANTHER" id="PTHR24414:SF82">
    <property type="entry name" value="GALACTOSE OXIDASE_KELCH REPEAT SUPERFAMILY PROTEIN"/>
    <property type="match status" value="1"/>
</dbReference>
<dbReference type="PANTHER" id="PTHR24414">
    <property type="entry name" value="F-BOX/KELCH-REPEAT PROTEIN SKIP4"/>
    <property type="match status" value="1"/>
</dbReference>
<proteinExistence type="predicted"/>
<keyword evidence="3" id="KW-1185">Reference proteome</keyword>
<dbReference type="EMBL" id="CACVBM020001817">
    <property type="protein sequence ID" value="CAA7060116.1"/>
    <property type="molecule type" value="Genomic_DNA"/>
</dbReference>
<dbReference type="InterPro" id="IPR015915">
    <property type="entry name" value="Kelch-typ_b-propeller"/>
</dbReference>
<sequence>MEFFDPKTRIWENAPSPGGEIRWRWTYISGIFALEGNLHVVGDKLHMNVVYKPKENKWDMVGFRKCLGLSSGSKSSCMIDNVTYTYTHEPSRRIEIRWYSKERSSGRAVKGLERLPKVPDDCGCVRLENYGGKLAVLWEENVRSFDSTSTKKKMVWCAVIAIERGNNVHEVFGKVEWCDVVVRVAKSCSLEHLIITTV</sequence>
<protein>
    <recommendedName>
        <fullName evidence="1">FKB95-like N-terminal Kelch domain-containing protein</fullName>
    </recommendedName>
</protein>
<organism evidence="2 3">
    <name type="scientific">Microthlaspi erraticum</name>
    <dbReference type="NCBI Taxonomy" id="1685480"/>
    <lineage>
        <taxon>Eukaryota</taxon>
        <taxon>Viridiplantae</taxon>
        <taxon>Streptophyta</taxon>
        <taxon>Embryophyta</taxon>
        <taxon>Tracheophyta</taxon>
        <taxon>Spermatophyta</taxon>
        <taxon>Magnoliopsida</taxon>
        <taxon>eudicotyledons</taxon>
        <taxon>Gunneridae</taxon>
        <taxon>Pentapetalae</taxon>
        <taxon>rosids</taxon>
        <taxon>malvids</taxon>
        <taxon>Brassicales</taxon>
        <taxon>Brassicaceae</taxon>
        <taxon>Coluteocarpeae</taxon>
        <taxon>Microthlaspi</taxon>
    </lineage>
</organism>
<dbReference type="Proteomes" id="UP000467841">
    <property type="component" value="Unassembled WGS sequence"/>
</dbReference>
<reference evidence="2" key="1">
    <citation type="submission" date="2020-01" db="EMBL/GenBank/DDBJ databases">
        <authorList>
            <person name="Mishra B."/>
        </authorList>
    </citation>
    <scope>NUCLEOTIDE SEQUENCE [LARGE SCALE GENOMIC DNA]</scope>
</reference>
<comment type="caution">
    <text evidence="2">The sequence shown here is derived from an EMBL/GenBank/DDBJ whole genome shotgun (WGS) entry which is preliminary data.</text>
</comment>
<dbReference type="AlphaFoldDB" id="A0A6D2L5N8"/>
<name>A0A6D2L5N8_9BRAS</name>
<feature type="domain" description="FKB95-like N-terminal Kelch" evidence="1">
    <location>
        <begin position="1"/>
        <end position="182"/>
    </location>
</feature>
<dbReference type="Pfam" id="PF25210">
    <property type="entry name" value="Kelch_FKB95"/>
    <property type="match status" value="1"/>
</dbReference>
<evidence type="ECO:0000259" key="1">
    <source>
        <dbReference type="Pfam" id="PF25210"/>
    </source>
</evidence>
<accession>A0A6D2L5N8</accession>
<dbReference type="OrthoDB" id="1020776at2759"/>
<evidence type="ECO:0000313" key="2">
    <source>
        <dbReference type="EMBL" id="CAA7060116.1"/>
    </source>
</evidence>